<keyword evidence="2" id="KW-0472">Membrane</keyword>
<feature type="compositionally biased region" description="Pro residues" evidence="1">
    <location>
        <begin position="401"/>
        <end position="411"/>
    </location>
</feature>
<feature type="transmembrane region" description="Helical" evidence="2">
    <location>
        <begin position="254"/>
        <end position="279"/>
    </location>
</feature>
<feature type="non-terminal residue" evidence="3">
    <location>
        <position position="787"/>
    </location>
</feature>
<protein>
    <submittedName>
        <fullName evidence="3">Uncharacterized protein</fullName>
    </submittedName>
</protein>
<feature type="compositionally biased region" description="Basic and acidic residues" evidence="1">
    <location>
        <begin position="96"/>
        <end position="106"/>
    </location>
</feature>
<evidence type="ECO:0000313" key="4">
    <source>
        <dbReference type="Proteomes" id="UP001432027"/>
    </source>
</evidence>
<keyword evidence="2" id="KW-0812">Transmembrane</keyword>
<organism evidence="3 4">
    <name type="scientific">Pristionchus entomophagus</name>
    <dbReference type="NCBI Taxonomy" id="358040"/>
    <lineage>
        <taxon>Eukaryota</taxon>
        <taxon>Metazoa</taxon>
        <taxon>Ecdysozoa</taxon>
        <taxon>Nematoda</taxon>
        <taxon>Chromadorea</taxon>
        <taxon>Rhabditida</taxon>
        <taxon>Rhabditina</taxon>
        <taxon>Diplogasteromorpha</taxon>
        <taxon>Diplogasteroidea</taxon>
        <taxon>Neodiplogasteridae</taxon>
        <taxon>Pristionchus</taxon>
    </lineage>
</organism>
<dbReference type="Proteomes" id="UP001432027">
    <property type="component" value="Unassembled WGS sequence"/>
</dbReference>
<sequence length="787" mass="86095">SELEQANQAIWQLQQSAKSAAATTTQLEQRLVAAEEAAAAVRSQLQLQQDEETAARTLHERERTRLREHADELQQMLAAADAAAAAATTEAAASREATRAAKRERNQTPTGSRRVSFDMGADESAAVAIEMPRTEGERSEGEEESSLTDELLPRSTMVFPSSPSPTWWDQLRTFLKQQRRQARIMGGNRALMPFIRWSSLRVRPASPLHSLLVLLRIKGVATVAARAARVAICSNCIVELDNGVKMVPFTELQILYFLVFFLISMLFICLMMWLTCMCLDWRRRRGTKSVVTLALAEGELGMAKSRNANSVRDTKEAKRYHDTIVAIAFALYSYVAAVITIVSYQDTNQHHPSLSVFANALHDAAQTLKGVIQNGGGRSSLLDRVMDMDSAPVSLMRTPRPVLPPPAPPINRTPILSDIPSSSVRMTLIDEFTDNEEERPVRGIPALNVRIDCSSSMNIGIAAQVDEEIRSDRYFRIITVSAQVYMLQENSSEWRELSPCPVLVHLYNDGIENVPKLLAEHQKEMIIDCCPLLPSFAVHCPSKKFMHVTSNKYDPHSPVFGFGFSNAFELETLFLHLRRLKASTASSMAAAVAAAGAGYAAHPAAAALLAPPRRTMGSPHLPTTPSRHHLAASATPFSPRFHAAAAYKDSPYHGRHHSHPAALPTAFHPAAAAAAAAAAHLQQHQAHGMHTSGPQAATHGNNGYSFQEFVPRRREMSSLSMDRISCGQPPLNTMMMMNEMRSGVTSINGSVQGDETVDESLQPYFGYGEGDGGFGGLEDAPLGGGYE</sequence>
<feature type="region of interest" description="Disordered" evidence="1">
    <location>
        <begin position="396"/>
        <end position="415"/>
    </location>
</feature>
<gene>
    <name evidence="3" type="ORF">PENTCL1PPCAC_5821</name>
</gene>
<keyword evidence="4" id="KW-1185">Reference proteome</keyword>
<dbReference type="SUPFAM" id="SSF50729">
    <property type="entry name" value="PH domain-like"/>
    <property type="match status" value="1"/>
</dbReference>
<keyword evidence="2" id="KW-1133">Transmembrane helix</keyword>
<accession>A0AAV5SVY1</accession>
<dbReference type="EMBL" id="BTSX01000002">
    <property type="protein sequence ID" value="GMS83646.1"/>
    <property type="molecule type" value="Genomic_DNA"/>
</dbReference>
<feature type="non-terminal residue" evidence="3">
    <location>
        <position position="1"/>
    </location>
</feature>
<evidence type="ECO:0000256" key="1">
    <source>
        <dbReference type="SAM" id="MobiDB-lite"/>
    </source>
</evidence>
<evidence type="ECO:0000256" key="2">
    <source>
        <dbReference type="SAM" id="Phobius"/>
    </source>
</evidence>
<dbReference type="Gene3D" id="2.30.29.30">
    <property type="entry name" value="Pleckstrin-homology domain (PH domain)/Phosphotyrosine-binding domain (PTB)"/>
    <property type="match status" value="1"/>
</dbReference>
<dbReference type="PANTHER" id="PTHR48125">
    <property type="entry name" value="LP07818P1"/>
    <property type="match status" value="1"/>
</dbReference>
<evidence type="ECO:0000313" key="3">
    <source>
        <dbReference type="EMBL" id="GMS83646.1"/>
    </source>
</evidence>
<dbReference type="InterPro" id="IPR011993">
    <property type="entry name" value="PH-like_dom_sf"/>
</dbReference>
<feature type="transmembrane region" description="Helical" evidence="2">
    <location>
        <begin position="324"/>
        <end position="344"/>
    </location>
</feature>
<dbReference type="PANTHER" id="PTHR48125:SF12">
    <property type="entry name" value="AT HOOK TRANSCRIPTION FACTOR FAMILY-RELATED"/>
    <property type="match status" value="1"/>
</dbReference>
<dbReference type="AlphaFoldDB" id="A0AAV5SVY1"/>
<reference evidence="3" key="1">
    <citation type="submission" date="2023-10" db="EMBL/GenBank/DDBJ databases">
        <title>Genome assembly of Pristionchus species.</title>
        <authorList>
            <person name="Yoshida K."/>
            <person name="Sommer R.J."/>
        </authorList>
    </citation>
    <scope>NUCLEOTIDE SEQUENCE</scope>
    <source>
        <strain evidence="3">RS0144</strain>
    </source>
</reference>
<proteinExistence type="predicted"/>
<comment type="caution">
    <text evidence="3">The sequence shown here is derived from an EMBL/GenBank/DDBJ whole genome shotgun (WGS) entry which is preliminary data.</text>
</comment>
<name>A0AAV5SVY1_9BILA</name>
<feature type="region of interest" description="Disordered" evidence="1">
    <location>
        <begin position="87"/>
        <end position="116"/>
    </location>
</feature>
<feature type="region of interest" description="Disordered" evidence="1">
    <location>
        <begin position="679"/>
        <end position="700"/>
    </location>
</feature>